<name>A0AAX6G577_IRIPA</name>
<dbReference type="Proteomes" id="UP001140949">
    <property type="component" value="Unassembled WGS sequence"/>
</dbReference>
<evidence type="ECO:0000313" key="1">
    <source>
        <dbReference type="EMBL" id="KAJ6823515.1"/>
    </source>
</evidence>
<gene>
    <name evidence="1" type="ORF">M6B38_383115</name>
</gene>
<dbReference type="EMBL" id="JANAVB010022799">
    <property type="protein sequence ID" value="KAJ6823515.1"/>
    <property type="molecule type" value="Genomic_DNA"/>
</dbReference>
<accession>A0AAX6G577</accession>
<dbReference type="AlphaFoldDB" id="A0AAX6G577"/>
<sequence>MVGAGGPCSRRIRRRLADEEVVGLRALLRLGERSSPLARGGSA</sequence>
<comment type="caution">
    <text evidence="1">The sequence shown here is derived from an EMBL/GenBank/DDBJ whole genome shotgun (WGS) entry which is preliminary data.</text>
</comment>
<keyword evidence="2" id="KW-1185">Reference proteome</keyword>
<protein>
    <submittedName>
        <fullName evidence="1">Protein TRANSPARENT TESTA GLABRA 1</fullName>
    </submittedName>
</protein>
<organism evidence="1 2">
    <name type="scientific">Iris pallida</name>
    <name type="common">Sweet iris</name>
    <dbReference type="NCBI Taxonomy" id="29817"/>
    <lineage>
        <taxon>Eukaryota</taxon>
        <taxon>Viridiplantae</taxon>
        <taxon>Streptophyta</taxon>
        <taxon>Embryophyta</taxon>
        <taxon>Tracheophyta</taxon>
        <taxon>Spermatophyta</taxon>
        <taxon>Magnoliopsida</taxon>
        <taxon>Liliopsida</taxon>
        <taxon>Asparagales</taxon>
        <taxon>Iridaceae</taxon>
        <taxon>Iridoideae</taxon>
        <taxon>Irideae</taxon>
        <taxon>Iris</taxon>
    </lineage>
</organism>
<reference evidence="1" key="2">
    <citation type="submission" date="2023-04" db="EMBL/GenBank/DDBJ databases">
        <authorList>
            <person name="Bruccoleri R.E."/>
            <person name="Oakeley E.J."/>
            <person name="Faust A.-M."/>
            <person name="Dessus-Babus S."/>
            <person name="Altorfer M."/>
            <person name="Burckhardt D."/>
            <person name="Oertli M."/>
            <person name="Naumann U."/>
            <person name="Petersen F."/>
            <person name="Wong J."/>
        </authorList>
    </citation>
    <scope>NUCLEOTIDE SEQUENCE</scope>
    <source>
        <strain evidence="1">GSM-AAB239-AS_SAM_17_03QT</strain>
        <tissue evidence="1">Leaf</tissue>
    </source>
</reference>
<proteinExistence type="predicted"/>
<evidence type="ECO:0000313" key="2">
    <source>
        <dbReference type="Proteomes" id="UP001140949"/>
    </source>
</evidence>
<reference evidence="1" key="1">
    <citation type="journal article" date="2023" name="GigaByte">
        <title>Genome assembly of the bearded iris, Iris pallida Lam.</title>
        <authorList>
            <person name="Bruccoleri R.E."/>
            <person name="Oakeley E.J."/>
            <person name="Faust A.M.E."/>
            <person name="Altorfer M."/>
            <person name="Dessus-Babus S."/>
            <person name="Burckhardt D."/>
            <person name="Oertli M."/>
            <person name="Naumann U."/>
            <person name="Petersen F."/>
            <person name="Wong J."/>
        </authorList>
    </citation>
    <scope>NUCLEOTIDE SEQUENCE</scope>
    <source>
        <strain evidence="1">GSM-AAB239-AS_SAM_17_03QT</strain>
    </source>
</reference>